<keyword evidence="2" id="KW-1185">Reference proteome</keyword>
<protein>
    <submittedName>
        <fullName evidence="1">Uncharacterized protein</fullName>
    </submittedName>
</protein>
<dbReference type="Proteomes" id="UP000186720">
    <property type="component" value="Unassembled WGS sequence"/>
</dbReference>
<reference evidence="1 2" key="1">
    <citation type="submission" date="2016-11" db="EMBL/GenBank/DDBJ databases">
        <title>Whole Genome Sequencing of Mucilaginibacter polytrichastri RG4-7(T) isolated from the moss sample.</title>
        <authorList>
            <person name="Li Y."/>
        </authorList>
    </citation>
    <scope>NUCLEOTIDE SEQUENCE [LARGE SCALE GENOMIC DNA]</scope>
    <source>
        <strain evidence="1 2">RG4-7</strain>
    </source>
</reference>
<proteinExistence type="predicted"/>
<dbReference type="STRING" id="1302689.RG47T_1567"/>
<organism evidence="1 2">
    <name type="scientific">Mucilaginibacter polytrichastri</name>
    <dbReference type="NCBI Taxonomy" id="1302689"/>
    <lineage>
        <taxon>Bacteria</taxon>
        <taxon>Pseudomonadati</taxon>
        <taxon>Bacteroidota</taxon>
        <taxon>Sphingobacteriia</taxon>
        <taxon>Sphingobacteriales</taxon>
        <taxon>Sphingobacteriaceae</taxon>
        <taxon>Mucilaginibacter</taxon>
    </lineage>
</organism>
<evidence type="ECO:0000313" key="2">
    <source>
        <dbReference type="Proteomes" id="UP000186720"/>
    </source>
</evidence>
<dbReference type="EMBL" id="MPPL01000001">
    <property type="protein sequence ID" value="OKS86117.1"/>
    <property type="molecule type" value="Genomic_DNA"/>
</dbReference>
<evidence type="ECO:0000313" key="1">
    <source>
        <dbReference type="EMBL" id="OKS86117.1"/>
    </source>
</evidence>
<gene>
    <name evidence="1" type="ORF">RG47T_1567</name>
</gene>
<comment type="caution">
    <text evidence="1">The sequence shown here is derived from an EMBL/GenBank/DDBJ whole genome shotgun (WGS) entry which is preliminary data.</text>
</comment>
<name>A0A1Q5ZWH0_9SPHI</name>
<dbReference type="AlphaFoldDB" id="A0A1Q5ZWH0"/>
<sequence>MHNLKKLKILTVKNNINDSFKATIASDEALSLVKEYSEVALDSILKGGVLKDIPLVGTVVGLFKIGNSLKEQHTIKKILVFINQSAEIPKEDREAFLNKLSDNDEYKESIAEKVLLLIERLDETKKAEIIGNLFRLMVMGIIGKDYFLRLSGIVERALLYDLLALHYRYSYFGKDWDGDQPYNINSANESALAAFGLMKLKLGTEPSKMARASGLMNSGLTDPTLGYEVSSLGQELANLMMYDLEDKDFQDHIAELKPHQETNGQPLF</sequence>
<accession>A0A1Q5ZWH0</accession>